<reference evidence="3 4" key="1">
    <citation type="submission" date="2021-12" db="EMBL/GenBank/DDBJ databases">
        <title>Discovery of the Pendulisporaceae a myxobacterial family with distinct sporulation behavior and unique specialized metabolism.</title>
        <authorList>
            <person name="Garcia R."/>
            <person name="Popoff A."/>
            <person name="Bader C.D."/>
            <person name="Loehr J."/>
            <person name="Walesch S."/>
            <person name="Walt C."/>
            <person name="Boldt J."/>
            <person name="Bunk B."/>
            <person name="Haeckl F.J.F.P.J."/>
            <person name="Gunesch A.P."/>
            <person name="Birkelbach J."/>
            <person name="Nuebel U."/>
            <person name="Pietschmann T."/>
            <person name="Bach T."/>
            <person name="Mueller R."/>
        </authorList>
    </citation>
    <scope>NUCLEOTIDE SEQUENCE [LARGE SCALE GENOMIC DNA]</scope>
    <source>
        <strain evidence="3 4">MSr11954</strain>
    </source>
</reference>
<sequence length="804" mass="82520">MKTRVSSLVAVAFGVGACTVGACSDDGTNPHPVPDSGTNIPDGGAPDARVDAGPGADAGPDADAPRKCPPSLPASGAPFGDWDTRFTLAGLTGRDGATPTVHDIARDVDGSLLVAGYFRWAGDLRVDGLARWRNGAWEPGRTNWNGRALGPGGFYAVAVGPSGELALAANVGQSGDPDEIWVDRGKGLEVVGRYMGLARRLAWIDGKLWVGGGVEFENGGPKGLAIWDGAAWSGAKGGDPDSFVFDIVPDDGHVLVAGQFHSIGGVASDLIADWDGTAWSAKYRMAKPEVRVLTLARDPHGTLYAGGLFTLGDENKGSASLAKWNGTKWELAGNGVAFTGGTGVVSHLLPHDGALYVTGCFDHVGGARSSPDRMASAGMAKWDGTKWTSLDDGAKPVSNGWFSSGLCGFEPNPNAVWQMPRQRLGVSGSDVLVGGNFGGAGGVASQSIAVHDGRAWKPAGTAGQGISGKIAAVASAPESCTVYGLAVGTHAGGAPLSSLLVRYDDGAWKAAAPPLPEKTRCNRMAAGKGDAIALACESRAAADHPSLILVRNDGAWSPLVTEELPKIHDIGYAPDGTLWVAGGDGKKAFLAHWEGAKLVPQAGTDAFDGGIYRIAFAPHANDSGYDVLAGGFFKNIGTLAADRIARWNGTAWSALGEGAGGTVVALAATKDAVYVATPNERQPNRKLLARWDGTRWTELATPDNGLPAPFDKTVHTFTSLLALDGGRLVATGSVWPETGGRNAFYFDGAKFSAIAGGVSAISVESVALGADALFVAGTIAEVGEGEKLRPSVGVARIPLAGAVP</sequence>
<feature type="signal peptide" evidence="2">
    <location>
        <begin position="1"/>
        <end position="22"/>
    </location>
</feature>
<dbReference type="SUPFAM" id="SSF63829">
    <property type="entry name" value="Calcium-dependent phosphotriesterase"/>
    <property type="match status" value="1"/>
</dbReference>
<dbReference type="EMBL" id="CP089984">
    <property type="protein sequence ID" value="WXB14014.1"/>
    <property type="molecule type" value="Genomic_DNA"/>
</dbReference>
<keyword evidence="4" id="KW-1185">Reference proteome</keyword>
<keyword evidence="2" id="KW-0732">Signal</keyword>
<proteinExistence type="predicted"/>
<protein>
    <submittedName>
        <fullName evidence="3">Uncharacterized protein</fullName>
    </submittedName>
</protein>
<name>A0ABZ2LSY5_9BACT</name>
<dbReference type="PROSITE" id="PS51257">
    <property type="entry name" value="PROKAR_LIPOPROTEIN"/>
    <property type="match status" value="1"/>
</dbReference>
<evidence type="ECO:0000313" key="4">
    <source>
        <dbReference type="Proteomes" id="UP001370348"/>
    </source>
</evidence>
<feature type="compositionally biased region" description="Low complexity" evidence="1">
    <location>
        <begin position="41"/>
        <end position="62"/>
    </location>
</feature>
<evidence type="ECO:0000256" key="2">
    <source>
        <dbReference type="SAM" id="SignalP"/>
    </source>
</evidence>
<dbReference type="RefSeq" id="WP_394823630.1">
    <property type="nucleotide sequence ID" value="NZ_CP089984.1"/>
</dbReference>
<evidence type="ECO:0000256" key="1">
    <source>
        <dbReference type="SAM" id="MobiDB-lite"/>
    </source>
</evidence>
<feature type="chain" id="PRO_5047039328" evidence="2">
    <location>
        <begin position="23"/>
        <end position="804"/>
    </location>
</feature>
<accession>A0ABZ2LSY5</accession>
<dbReference type="Proteomes" id="UP001370348">
    <property type="component" value="Chromosome"/>
</dbReference>
<gene>
    <name evidence="3" type="ORF">LZC94_40065</name>
</gene>
<evidence type="ECO:0000313" key="3">
    <source>
        <dbReference type="EMBL" id="WXB14014.1"/>
    </source>
</evidence>
<feature type="region of interest" description="Disordered" evidence="1">
    <location>
        <begin position="29"/>
        <end position="79"/>
    </location>
</feature>
<organism evidence="3 4">
    <name type="scientific">Pendulispora albinea</name>
    <dbReference type="NCBI Taxonomy" id="2741071"/>
    <lineage>
        <taxon>Bacteria</taxon>
        <taxon>Pseudomonadati</taxon>
        <taxon>Myxococcota</taxon>
        <taxon>Myxococcia</taxon>
        <taxon>Myxococcales</taxon>
        <taxon>Sorangiineae</taxon>
        <taxon>Pendulisporaceae</taxon>
        <taxon>Pendulispora</taxon>
    </lineage>
</organism>